<reference evidence="12" key="1">
    <citation type="submission" date="2022-11" db="UniProtKB">
        <authorList>
            <consortium name="WormBaseParasite"/>
        </authorList>
    </citation>
    <scope>IDENTIFICATION</scope>
</reference>
<dbReference type="GO" id="GO:0007059">
    <property type="term" value="P:chromosome segregation"/>
    <property type="evidence" value="ECO:0007669"/>
    <property type="project" value="UniProtKB-KW"/>
</dbReference>
<dbReference type="AlphaFoldDB" id="A0A914CSG6"/>
<evidence type="ECO:0000256" key="1">
    <source>
        <dbReference type="ARBA" id="ARBA00004642"/>
    </source>
</evidence>
<comment type="function">
    <text evidence="9">Required for association of the cohesin complex with chromatin during interphase. Plays a role in sister chromatid cohesion and normal progression through prometaphase.</text>
</comment>
<proteinExistence type="inferred from homology"/>
<dbReference type="GO" id="GO:0007064">
    <property type="term" value="P:mitotic sister chromatid cohesion"/>
    <property type="evidence" value="ECO:0007669"/>
    <property type="project" value="InterPro"/>
</dbReference>
<evidence type="ECO:0000256" key="7">
    <source>
        <dbReference type="ARBA" id="ARBA00023242"/>
    </source>
</evidence>
<keyword evidence="11" id="KW-1185">Reference proteome</keyword>
<evidence type="ECO:0000256" key="6">
    <source>
        <dbReference type="ARBA" id="ARBA00022829"/>
    </source>
</evidence>
<keyword evidence="8" id="KW-0131">Cell cycle</keyword>
<evidence type="ECO:0000256" key="5">
    <source>
        <dbReference type="ARBA" id="ARBA00022776"/>
    </source>
</evidence>
<accession>A0A914CSG6</accession>
<dbReference type="Proteomes" id="UP000887540">
    <property type="component" value="Unplaced"/>
</dbReference>
<evidence type="ECO:0000256" key="10">
    <source>
        <dbReference type="ARBA" id="ARBA00030523"/>
    </source>
</evidence>
<evidence type="ECO:0000313" key="12">
    <source>
        <dbReference type="WBParaSite" id="ACRNAN_scaffold13722.g11037.t1"/>
    </source>
</evidence>
<evidence type="ECO:0000256" key="2">
    <source>
        <dbReference type="ARBA" id="ARBA00008585"/>
    </source>
</evidence>
<evidence type="ECO:0000256" key="9">
    <source>
        <dbReference type="ARBA" id="ARBA00025632"/>
    </source>
</evidence>
<organism evidence="11 12">
    <name type="scientific">Acrobeloides nanus</name>
    <dbReference type="NCBI Taxonomy" id="290746"/>
    <lineage>
        <taxon>Eukaryota</taxon>
        <taxon>Metazoa</taxon>
        <taxon>Ecdysozoa</taxon>
        <taxon>Nematoda</taxon>
        <taxon>Chromadorea</taxon>
        <taxon>Rhabditida</taxon>
        <taxon>Tylenchina</taxon>
        <taxon>Cephalobomorpha</taxon>
        <taxon>Cephaloboidea</taxon>
        <taxon>Cephalobidae</taxon>
        <taxon>Acrobeloides</taxon>
    </lineage>
</organism>
<dbReference type="Gene3D" id="1.25.40.10">
    <property type="entry name" value="Tetratricopeptide repeat domain"/>
    <property type="match status" value="1"/>
</dbReference>
<dbReference type="GO" id="GO:0005654">
    <property type="term" value="C:nucleoplasm"/>
    <property type="evidence" value="ECO:0007669"/>
    <property type="project" value="UniProtKB-SubCell"/>
</dbReference>
<keyword evidence="4" id="KW-0132">Cell division</keyword>
<dbReference type="WBParaSite" id="ACRNAN_scaffold13722.g11037.t1">
    <property type="protein sequence ID" value="ACRNAN_scaffold13722.g11037.t1"/>
    <property type="gene ID" value="ACRNAN_scaffold13722.g11037"/>
</dbReference>
<evidence type="ECO:0000256" key="4">
    <source>
        <dbReference type="ARBA" id="ARBA00022618"/>
    </source>
</evidence>
<dbReference type="GO" id="GO:0051301">
    <property type="term" value="P:cell division"/>
    <property type="evidence" value="ECO:0007669"/>
    <property type="project" value="UniProtKB-KW"/>
</dbReference>
<name>A0A914CSG6_9BILA</name>
<evidence type="ECO:0000313" key="11">
    <source>
        <dbReference type="Proteomes" id="UP000887540"/>
    </source>
</evidence>
<comment type="subcellular location">
    <subcellularLocation>
        <location evidence="1">Nucleus</location>
        <location evidence="1">Nucleoplasm</location>
    </subcellularLocation>
</comment>
<keyword evidence="5" id="KW-0498">Mitosis</keyword>
<protein>
    <recommendedName>
        <fullName evidence="3">MAU2 chromatid cohesion factor homolog</fullName>
    </recommendedName>
    <alternativeName>
        <fullName evidence="10">Cohesin loading complex subunit SCC4 homolog</fullName>
    </alternativeName>
</protein>
<dbReference type="SUPFAM" id="SSF48452">
    <property type="entry name" value="TPR-like"/>
    <property type="match status" value="1"/>
</dbReference>
<dbReference type="PANTHER" id="PTHR21394">
    <property type="entry name" value="MAU2 CHROMATID COHESION FACTOR HOMOLOG"/>
    <property type="match status" value="1"/>
</dbReference>
<dbReference type="InterPro" id="IPR011990">
    <property type="entry name" value="TPR-like_helical_dom_sf"/>
</dbReference>
<evidence type="ECO:0000256" key="3">
    <source>
        <dbReference type="ARBA" id="ARBA00017198"/>
    </source>
</evidence>
<keyword evidence="7" id="KW-0539">Nucleus</keyword>
<keyword evidence="6" id="KW-0159">Chromosome partition</keyword>
<sequence>MENHQSQNIPPVPPDQACITLLAMAETFRTSQPPKYKMAIKCLMAGLKTPCSTEMSSMLNFEIGKMLWYYSKNTDLSRHYLTQAFNMMKDLGTAFEDARLKVVCLIAELYLSQRMYEQIKALLKNEAHISMKYPFFHGKILFYLAEVYLKLNDFENALQVVDCGIIYFRDLKEKVVECYFRLAKSLLLATQMTNQHELGISVTELVVLLLGYWDGK</sequence>
<evidence type="ECO:0000256" key="8">
    <source>
        <dbReference type="ARBA" id="ARBA00023306"/>
    </source>
</evidence>
<comment type="similarity">
    <text evidence="2">Belongs to the SCC4/mau-2 family.</text>
</comment>
<dbReference type="InterPro" id="IPR019440">
    <property type="entry name" value="MAU2"/>
</dbReference>